<protein>
    <submittedName>
        <fullName evidence="11">Receptor-like protein 2 isoform X1</fullName>
    </submittedName>
</protein>
<dbReference type="SUPFAM" id="SSF52058">
    <property type="entry name" value="L domain-like"/>
    <property type="match status" value="1"/>
</dbReference>
<organism evidence="11 12">
    <name type="scientific">Prunus yedoensis var. nudiflora</name>
    <dbReference type="NCBI Taxonomy" id="2094558"/>
    <lineage>
        <taxon>Eukaryota</taxon>
        <taxon>Viridiplantae</taxon>
        <taxon>Streptophyta</taxon>
        <taxon>Embryophyta</taxon>
        <taxon>Tracheophyta</taxon>
        <taxon>Spermatophyta</taxon>
        <taxon>Magnoliopsida</taxon>
        <taxon>eudicotyledons</taxon>
        <taxon>Gunneridae</taxon>
        <taxon>Pentapetalae</taxon>
        <taxon>rosids</taxon>
        <taxon>fabids</taxon>
        <taxon>Rosales</taxon>
        <taxon>Rosaceae</taxon>
        <taxon>Amygdaloideae</taxon>
        <taxon>Amygdaleae</taxon>
        <taxon>Prunus</taxon>
    </lineage>
</organism>
<keyword evidence="4" id="KW-0812">Transmembrane</keyword>
<sequence length="157" mass="17335">MLVSEKTAVQVDDDVLELPIYTSTNGTLLQYKLSYFPRVLDIRNNSISGSIPIEIGQLQLLQMLYLNMNNFSGIIPEQISNLKNLEGLDLSMNHLSGNIPSSLASLSFLRSFNVSYNDLQGSIPTGTQLQSFNASAFEGIQNSVEPHFQMSATQEMA</sequence>
<evidence type="ECO:0000256" key="7">
    <source>
        <dbReference type="ARBA" id="ARBA00022989"/>
    </source>
</evidence>
<dbReference type="AlphaFoldDB" id="A0A314Z6W6"/>
<dbReference type="Proteomes" id="UP000250321">
    <property type="component" value="Unassembled WGS sequence"/>
</dbReference>
<keyword evidence="6" id="KW-0677">Repeat</keyword>
<dbReference type="OrthoDB" id="1734423at2759"/>
<accession>A0A314Z6W6</accession>
<comment type="similarity">
    <text evidence="2">Belongs to the RLP family.</text>
</comment>
<name>A0A314Z6W6_PRUYE</name>
<dbReference type="InterPro" id="IPR046956">
    <property type="entry name" value="RLP23-like"/>
</dbReference>
<proteinExistence type="inferred from homology"/>
<keyword evidence="7" id="KW-1133">Transmembrane helix</keyword>
<gene>
    <name evidence="11" type="ORF">Pyn_36778</name>
</gene>
<dbReference type="InterPro" id="IPR001611">
    <property type="entry name" value="Leu-rich_rpt"/>
</dbReference>
<keyword evidence="12" id="KW-1185">Reference proteome</keyword>
<dbReference type="InterPro" id="IPR032675">
    <property type="entry name" value="LRR_dom_sf"/>
</dbReference>
<keyword evidence="10" id="KW-0325">Glycoprotein</keyword>
<comment type="caution">
    <text evidence="11">The sequence shown here is derived from an EMBL/GenBank/DDBJ whole genome shotgun (WGS) entry which is preliminary data.</text>
</comment>
<comment type="subcellular location">
    <subcellularLocation>
        <location evidence="1">Membrane</location>
        <topology evidence="1">Single-pass type I membrane protein</topology>
    </subcellularLocation>
</comment>
<evidence type="ECO:0000256" key="1">
    <source>
        <dbReference type="ARBA" id="ARBA00004479"/>
    </source>
</evidence>
<keyword evidence="9 11" id="KW-0675">Receptor</keyword>
<evidence type="ECO:0000256" key="10">
    <source>
        <dbReference type="ARBA" id="ARBA00023180"/>
    </source>
</evidence>
<dbReference type="FunFam" id="3.80.10.10:FF:000111">
    <property type="entry name" value="LRR receptor-like serine/threonine-protein kinase ERECTA"/>
    <property type="match status" value="1"/>
</dbReference>
<reference evidence="11 12" key="1">
    <citation type="submission" date="2018-02" db="EMBL/GenBank/DDBJ databases">
        <title>Draft genome of wild Prunus yedoensis var. nudiflora.</title>
        <authorList>
            <person name="Baek S."/>
            <person name="Kim J.-H."/>
            <person name="Choi K."/>
            <person name="Kim G.-B."/>
            <person name="Cho A."/>
            <person name="Jang H."/>
            <person name="Shin C.-H."/>
            <person name="Yu H.-J."/>
            <person name="Mun J.-H."/>
        </authorList>
    </citation>
    <scope>NUCLEOTIDE SEQUENCE [LARGE SCALE GENOMIC DNA]</scope>
    <source>
        <strain evidence="12">cv. Jeju island</strain>
        <tissue evidence="11">Leaf</tissue>
    </source>
</reference>
<dbReference type="GO" id="GO:0016020">
    <property type="term" value="C:membrane"/>
    <property type="evidence" value="ECO:0007669"/>
    <property type="project" value="UniProtKB-SubCell"/>
</dbReference>
<evidence type="ECO:0000256" key="5">
    <source>
        <dbReference type="ARBA" id="ARBA00022729"/>
    </source>
</evidence>
<dbReference type="Pfam" id="PF00560">
    <property type="entry name" value="LRR_1"/>
    <property type="match status" value="1"/>
</dbReference>
<dbReference type="STRING" id="2094558.A0A314Z6W6"/>
<evidence type="ECO:0000256" key="6">
    <source>
        <dbReference type="ARBA" id="ARBA00022737"/>
    </source>
</evidence>
<evidence type="ECO:0000256" key="2">
    <source>
        <dbReference type="ARBA" id="ARBA00009592"/>
    </source>
</evidence>
<dbReference type="EMBL" id="PJQY01000330">
    <property type="protein sequence ID" value="PQQ12868.1"/>
    <property type="molecule type" value="Genomic_DNA"/>
</dbReference>
<evidence type="ECO:0000256" key="4">
    <source>
        <dbReference type="ARBA" id="ARBA00022692"/>
    </source>
</evidence>
<dbReference type="Gene3D" id="3.80.10.10">
    <property type="entry name" value="Ribonuclease Inhibitor"/>
    <property type="match status" value="1"/>
</dbReference>
<keyword evidence="5" id="KW-0732">Signal</keyword>
<keyword evidence="3" id="KW-0433">Leucine-rich repeat</keyword>
<evidence type="ECO:0000313" key="12">
    <source>
        <dbReference type="Proteomes" id="UP000250321"/>
    </source>
</evidence>
<evidence type="ECO:0000256" key="9">
    <source>
        <dbReference type="ARBA" id="ARBA00023170"/>
    </source>
</evidence>
<keyword evidence="8" id="KW-0472">Membrane</keyword>
<dbReference type="PANTHER" id="PTHR48063:SF98">
    <property type="entry name" value="LRR RECEPTOR-LIKE SERINE_THREONINE-PROTEIN KINASE FLS2"/>
    <property type="match status" value="1"/>
</dbReference>
<dbReference type="Pfam" id="PF13855">
    <property type="entry name" value="LRR_8"/>
    <property type="match status" value="1"/>
</dbReference>
<evidence type="ECO:0000313" key="11">
    <source>
        <dbReference type="EMBL" id="PQQ12868.1"/>
    </source>
</evidence>
<evidence type="ECO:0000256" key="8">
    <source>
        <dbReference type="ARBA" id="ARBA00023136"/>
    </source>
</evidence>
<evidence type="ECO:0000256" key="3">
    <source>
        <dbReference type="ARBA" id="ARBA00022614"/>
    </source>
</evidence>
<dbReference type="PANTHER" id="PTHR48063">
    <property type="entry name" value="LRR RECEPTOR-LIKE KINASE"/>
    <property type="match status" value="1"/>
</dbReference>